<reference evidence="1 2" key="1">
    <citation type="journal article" date="2015" name="Nature">
        <title>rRNA introns, odd ribosomes, and small enigmatic genomes across a large radiation of phyla.</title>
        <authorList>
            <person name="Brown C.T."/>
            <person name="Hug L.A."/>
            <person name="Thomas B.C."/>
            <person name="Sharon I."/>
            <person name="Castelle C.J."/>
            <person name="Singh A."/>
            <person name="Wilkins M.J."/>
            <person name="Williams K.H."/>
            <person name="Banfield J.F."/>
        </authorList>
    </citation>
    <scope>NUCLEOTIDE SEQUENCE [LARGE SCALE GENOMIC DNA]</scope>
</reference>
<comment type="caution">
    <text evidence="1">The sequence shown here is derived from an EMBL/GenBank/DDBJ whole genome shotgun (WGS) entry which is preliminary data.</text>
</comment>
<dbReference type="Gene3D" id="2.10.260.10">
    <property type="match status" value="1"/>
</dbReference>
<dbReference type="EMBL" id="LBWB01000024">
    <property type="protein sequence ID" value="KKQ99344.1"/>
    <property type="molecule type" value="Genomic_DNA"/>
</dbReference>
<evidence type="ECO:0000313" key="1">
    <source>
        <dbReference type="EMBL" id="KKQ99344.1"/>
    </source>
</evidence>
<sequence length="53" mass="6203">METVKILSGNRITLPKDFIDFWKLKEGDHLGFATTKEKVTIIPIEFKEKRVIK</sequence>
<dbReference type="Proteomes" id="UP000033881">
    <property type="component" value="Unassembled WGS sequence"/>
</dbReference>
<name>A0A0G0PMJ7_9BACT</name>
<dbReference type="SUPFAM" id="SSF89447">
    <property type="entry name" value="AbrB/MazE/MraZ-like"/>
    <property type="match status" value="1"/>
</dbReference>
<dbReference type="AlphaFoldDB" id="A0A0G0PMJ7"/>
<gene>
    <name evidence="1" type="ORF">UT24_C0024G0019</name>
</gene>
<proteinExistence type="predicted"/>
<evidence type="ECO:0008006" key="3">
    <source>
        <dbReference type="Google" id="ProtNLM"/>
    </source>
</evidence>
<protein>
    <recommendedName>
        <fullName evidence="3">SpoVT-AbrB domain-containing protein</fullName>
    </recommendedName>
</protein>
<dbReference type="InterPro" id="IPR037914">
    <property type="entry name" value="SpoVT-AbrB_sf"/>
</dbReference>
<accession>A0A0G0PMJ7</accession>
<organism evidence="1 2">
    <name type="scientific">Candidatus Woesebacteria bacterium GW2011_GWB1_39_12</name>
    <dbReference type="NCBI Taxonomy" id="1618574"/>
    <lineage>
        <taxon>Bacteria</taxon>
        <taxon>Candidatus Woeseibacteriota</taxon>
    </lineage>
</organism>
<evidence type="ECO:0000313" key="2">
    <source>
        <dbReference type="Proteomes" id="UP000033881"/>
    </source>
</evidence>
<dbReference type="STRING" id="1618574.UT24_C0024G0019"/>